<dbReference type="EMBL" id="JAFNEN010006876">
    <property type="protein sequence ID" value="KAG8155732.1"/>
    <property type="molecule type" value="Genomic_DNA"/>
</dbReference>
<feature type="region of interest" description="Disordered" evidence="1">
    <location>
        <begin position="76"/>
        <end position="99"/>
    </location>
</feature>
<dbReference type="Proteomes" id="UP000827092">
    <property type="component" value="Unassembled WGS sequence"/>
</dbReference>
<keyword evidence="3" id="KW-1185">Reference proteome</keyword>
<accession>A0AAV6TDF4</accession>
<protein>
    <submittedName>
        <fullName evidence="2">Uncharacterized protein</fullName>
    </submittedName>
</protein>
<sequence length="99" mass="11004">MKKLNHGLVGFVELAATRESGLTATVISLVEAIKLPSLAYAEFTQTDTSPGFNSSLRRYEITRPVALVNRVDVVRRYPKHSKSNHEPTSPATMGDFEER</sequence>
<dbReference type="AlphaFoldDB" id="A0AAV6TDF4"/>
<gene>
    <name evidence="2" type="ORF">JTE90_005241</name>
</gene>
<organism evidence="2 3">
    <name type="scientific">Oedothorax gibbosus</name>
    <dbReference type="NCBI Taxonomy" id="931172"/>
    <lineage>
        <taxon>Eukaryota</taxon>
        <taxon>Metazoa</taxon>
        <taxon>Ecdysozoa</taxon>
        <taxon>Arthropoda</taxon>
        <taxon>Chelicerata</taxon>
        <taxon>Arachnida</taxon>
        <taxon>Araneae</taxon>
        <taxon>Araneomorphae</taxon>
        <taxon>Entelegynae</taxon>
        <taxon>Araneoidea</taxon>
        <taxon>Linyphiidae</taxon>
        <taxon>Erigoninae</taxon>
        <taxon>Oedothorax</taxon>
    </lineage>
</organism>
<name>A0AAV6TDF4_9ARAC</name>
<proteinExistence type="predicted"/>
<evidence type="ECO:0000256" key="1">
    <source>
        <dbReference type="SAM" id="MobiDB-lite"/>
    </source>
</evidence>
<evidence type="ECO:0000313" key="3">
    <source>
        <dbReference type="Proteomes" id="UP000827092"/>
    </source>
</evidence>
<comment type="caution">
    <text evidence="2">The sequence shown here is derived from an EMBL/GenBank/DDBJ whole genome shotgun (WGS) entry which is preliminary data.</text>
</comment>
<evidence type="ECO:0000313" key="2">
    <source>
        <dbReference type="EMBL" id="KAG8155732.1"/>
    </source>
</evidence>
<reference evidence="2 3" key="1">
    <citation type="journal article" date="2022" name="Nat. Ecol. Evol.">
        <title>A masculinizing supergene underlies an exaggerated male reproductive morph in a spider.</title>
        <authorList>
            <person name="Hendrickx F."/>
            <person name="De Corte Z."/>
            <person name="Sonet G."/>
            <person name="Van Belleghem S.M."/>
            <person name="Kostlbacher S."/>
            <person name="Vangestel C."/>
        </authorList>
    </citation>
    <scope>NUCLEOTIDE SEQUENCE [LARGE SCALE GENOMIC DNA]</scope>
    <source>
        <strain evidence="2">W744_W776</strain>
    </source>
</reference>